<dbReference type="Proteomes" id="UP001328107">
    <property type="component" value="Unassembled WGS sequence"/>
</dbReference>
<protein>
    <submittedName>
        <fullName evidence="1">Uncharacterized protein</fullName>
    </submittedName>
</protein>
<accession>A0AAN5DFP9</accession>
<dbReference type="InterPro" id="IPR004245">
    <property type="entry name" value="DUF229"/>
</dbReference>
<dbReference type="GO" id="GO:0005615">
    <property type="term" value="C:extracellular space"/>
    <property type="evidence" value="ECO:0007669"/>
    <property type="project" value="TreeGrafter"/>
</dbReference>
<sequence>GLLDDTILIVMADHGHRFAKLRQTHQGQLEERLPFYSFTLPKALIATEEGKKMYNNLELNKDRLSSPFDIHQTLLDILEFPADLTTEQSVSSRSLSLLRLIPQSRNCDQAGILPHWCTCLDWKDAMNSTEENRLSTQIAAAIVEAFNEQLRDELKICARLELKSIEYAKKLIPKDVLLKYKDVKNKDDDEPDLSGKTKATYAHYQLKISTTPGRGVYEVTVLFEFPTRHLTLDLASVSHVSQYGEDPIA</sequence>
<comment type="caution">
    <text evidence="1">The sequence shown here is derived from an EMBL/GenBank/DDBJ whole genome shotgun (WGS) entry which is preliminary data.</text>
</comment>
<organism evidence="1 2">
    <name type="scientific">Pristionchus mayeri</name>
    <dbReference type="NCBI Taxonomy" id="1317129"/>
    <lineage>
        <taxon>Eukaryota</taxon>
        <taxon>Metazoa</taxon>
        <taxon>Ecdysozoa</taxon>
        <taxon>Nematoda</taxon>
        <taxon>Chromadorea</taxon>
        <taxon>Rhabditida</taxon>
        <taxon>Rhabditina</taxon>
        <taxon>Diplogasteromorpha</taxon>
        <taxon>Diplogasteroidea</taxon>
        <taxon>Neodiplogasteridae</taxon>
        <taxon>Pristionchus</taxon>
    </lineage>
</organism>
<reference evidence="2" key="1">
    <citation type="submission" date="2022-10" db="EMBL/GenBank/DDBJ databases">
        <title>Genome assembly of Pristionchus species.</title>
        <authorList>
            <person name="Yoshida K."/>
            <person name="Sommer R.J."/>
        </authorList>
    </citation>
    <scope>NUCLEOTIDE SEQUENCE [LARGE SCALE GENOMIC DNA]</scope>
    <source>
        <strain evidence="2">RS5460</strain>
    </source>
</reference>
<dbReference type="EMBL" id="BTRK01000006">
    <property type="protein sequence ID" value="GMR62359.1"/>
    <property type="molecule type" value="Genomic_DNA"/>
</dbReference>
<gene>
    <name evidence="1" type="ORF">PMAYCL1PPCAC_32555</name>
</gene>
<keyword evidence="2" id="KW-1185">Reference proteome</keyword>
<dbReference type="AlphaFoldDB" id="A0AAN5DFP9"/>
<proteinExistence type="predicted"/>
<dbReference type="Pfam" id="PF02995">
    <property type="entry name" value="DUF229"/>
    <property type="match status" value="1"/>
</dbReference>
<evidence type="ECO:0000313" key="1">
    <source>
        <dbReference type="EMBL" id="GMR62359.1"/>
    </source>
</evidence>
<dbReference type="PANTHER" id="PTHR10974:SF1">
    <property type="entry name" value="FI08016P-RELATED"/>
    <property type="match status" value="1"/>
</dbReference>
<dbReference type="SUPFAM" id="SSF53649">
    <property type="entry name" value="Alkaline phosphatase-like"/>
    <property type="match status" value="1"/>
</dbReference>
<dbReference type="InterPro" id="IPR017850">
    <property type="entry name" value="Alkaline_phosphatase_core_sf"/>
</dbReference>
<dbReference type="PANTHER" id="PTHR10974">
    <property type="entry name" value="FI08016P-RELATED"/>
    <property type="match status" value="1"/>
</dbReference>
<feature type="non-terminal residue" evidence="1">
    <location>
        <position position="1"/>
    </location>
</feature>
<evidence type="ECO:0000313" key="2">
    <source>
        <dbReference type="Proteomes" id="UP001328107"/>
    </source>
</evidence>
<dbReference type="Gene3D" id="3.40.720.10">
    <property type="entry name" value="Alkaline Phosphatase, subunit A"/>
    <property type="match status" value="1"/>
</dbReference>
<name>A0AAN5DFP9_9BILA</name>